<dbReference type="PANTHER" id="PTHR22946:SF9">
    <property type="entry name" value="POLYKETIDE TRANSFERASE AF380"/>
    <property type="match status" value="1"/>
</dbReference>
<keyword evidence="4" id="KW-1185">Reference proteome</keyword>
<dbReference type="RefSeq" id="WP_072867064.1">
    <property type="nucleotide sequence ID" value="NZ_FQZM01000004.1"/>
</dbReference>
<gene>
    <name evidence="3" type="ORF">SAMN02745219_00379</name>
</gene>
<dbReference type="STRING" id="1121432.SAMN02745219_00379"/>
<evidence type="ECO:0000256" key="1">
    <source>
        <dbReference type="ARBA" id="ARBA00022801"/>
    </source>
</evidence>
<dbReference type="SUPFAM" id="SSF53474">
    <property type="entry name" value="alpha/beta-Hydrolases"/>
    <property type="match status" value="1"/>
</dbReference>
<dbReference type="GO" id="GO:0008236">
    <property type="term" value="F:serine-type peptidase activity"/>
    <property type="evidence" value="ECO:0007669"/>
    <property type="project" value="InterPro"/>
</dbReference>
<reference evidence="4" key="1">
    <citation type="submission" date="2016-11" db="EMBL/GenBank/DDBJ databases">
        <authorList>
            <person name="Varghese N."/>
            <person name="Submissions S."/>
        </authorList>
    </citation>
    <scope>NUCLEOTIDE SEQUENCE [LARGE SCALE GENOMIC DNA]</scope>
    <source>
        <strain evidence="4">DSM 16057</strain>
    </source>
</reference>
<keyword evidence="1" id="KW-0378">Hydrolase</keyword>
<feature type="domain" description="Peptidase S9 prolyl oligopeptidase catalytic" evidence="2">
    <location>
        <begin position="62"/>
        <end position="257"/>
    </location>
</feature>
<dbReference type="GO" id="GO:0052689">
    <property type="term" value="F:carboxylic ester hydrolase activity"/>
    <property type="evidence" value="ECO:0007669"/>
    <property type="project" value="UniProtKB-ARBA"/>
</dbReference>
<dbReference type="InterPro" id="IPR050261">
    <property type="entry name" value="FrsA_esterase"/>
</dbReference>
<accession>A0A1M6BCE9</accession>
<evidence type="ECO:0000313" key="3">
    <source>
        <dbReference type="EMBL" id="SHI46123.1"/>
    </source>
</evidence>
<dbReference type="OrthoDB" id="9780269at2"/>
<name>A0A1M6BCE9_9FIRM</name>
<dbReference type="Pfam" id="PF00326">
    <property type="entry name" value="Peptidase_S9"/>
    <property type="match status" value="1"/>
</dbReference>
<dbReference type="AlphaFoldDB" id="A0A1M6BCE9"/>
<protein>
    <submittedName>
        <fullName evidence="3">Putative redox protein</fullName>
    </submittedName>
</protein>
<sequence length="261" mass="28808">MIKADNNNWKKVAFRNSRGLALAGLLYGTPEETGDIVINCHGFTGSKEGGGRALELGAELGQRGWSTLVFDFAGNGESEGDFANITLSGQIDDLTCAVEWVLKQGYKRVVTVGRSFGGSTVICQGARDPRVAGVCTWAAPARLMDLFTSFTGEPVDSPEEMVTMAGENGIIYLKKAFFQDLKLYDVPQEAARLAPRPLLIIHGTRDGVVPPTDARLIFEAAREPRELVWIEEGDHQFAKHYHQVWKTLFGWLDRHFKRPAP</sequence>
<evidence type="ECO:0000259" key="2">
    <source>
        <dbReference type="Pfam" id="PF00326"/>
    </source>
</evidence>
<proteinExistence type="predicted"/>
<dbReference type="PANTHER" id="PTHR22946">
    <property type="entry name" value="DIENELACTONE HYDROLASE DOMAIN-CONTAINING PROTEIN-RELATED"/>
    <property type="match status" value="1"/>
</dbReference>
<dbReference type="Proteomes" id="UP000184529">
    <property type="component" value="Unassembled WGS sequence"/>
</dbReference>
<dbReference type="GO" id="GO:0006508">
    <property type="term" value="P:proteolysis"/>
    <property type="evidence" value="ECO:0007669"/>
    <property type="project" value="InterPro"/>
</dbReference>
<dbReference type="InterPro" id="IPR029058">
    <property type="entry name" value="AB_hydrolase_fold"/>
</dbReference>
<dbReference type="InterPro" id="IPR001375">
    <property type="entry name" value="Peptidase_S9_cat"/>
</dbReference>
<dbReference type="EMBL" id="FQZM01000004">
    <property type="protein sequence ID" value="SHI46123.1"/>
    <property type="molecule type" value="Genomic_DNA"/>
</dbReference>
<evidence type="ECO:0000313" key="4">
    <source>
        <dbReference type="Proteomes" id="UP000184529"/>
    </source>
</evidence>
<organism evidence="3 4">
    <name type="scientific">Desulfofundulus thermosubterraneus DSM 16057</name>
    <dbReference type="NCBI Taxonomy" id="1121432"/>
    <lineage>
        <taxon>Bacteria</taxon>
        <taxon>Bacillati</taxon>
        <taxon>Bacillota</taxon>
        <taxon>Clostridia</taxon>
        <taxon>Eubacteriales</taxon>
        <taxon>Peptococcaceae</taxon>
        <taxon>Desulfofundulus</taxon>
    </lineage>
</organism>
<dbReference type="Gene3D" id="3.40.50.1820">
    <property type="entry name" value="alpha/beta hydrolase"/>
    <property type="match status" value="1"/>
</dbReference>